<reference evidence="2" key="1">
    <citation type="journal article" date="2019" name="Int. J. Syst. Evol. Microbiol.">
        <title>The Global Catalogue of Microorganisms (GCM) 10K type strain sequencing project: providing services to taxonomists for standard genome sequencing and annotation.</title>
        <authorList>
            <consortium name="The Broad Institute Genomics Platform"/>
            <consortium name="The Broad Institute Genome Sequencing Center for Infectious Disease"/>
            <person name="Wu L."/>
            <person name="Ma J."/>
        </authorList>
    </citation>
    <scope>NUCLEOTIDE SEQUENCE [LARGE SCALE GENOMIC DNA]</scope>
    <source>
        <strain evidence="2">CCUG 56108</strain>
    </source>
</reference>
<organism evidence="1 2">
    <name type="scientific">Methylobacterium marchantiae</name>
    <dbReference type="NCBI Taxonomy" id="600331"/>
    <lineage>
        <taxon>Bacteria</taxon>
        <taxon>Pseudomonadati</taxon>
        <taxon>Pseudomonadota</taxon>
        <taxon>Alphaproteobacteria</taxon>
        <taxon>Hyphomicrobiales</taxon>
        <taxon>Methylobacteriaceae</taxon>
        <taxon>Methylobacterium</taxon>
    </lineage>
</organism>
<evidence type="ECO:0000313" key="2">
    <source>
        <dbReference type="Proteomes" id="UP001597176"/>
    </source>
</evidence>
<dbReference type="Proteomes" id="UP001597176">
    <property type="component" value="Unassembled WGS sequence"/>
</dbReference>
<comment type="caution">
    <text evidence="1">The sequence shown here is derived from an EMBL/GenBank/DDBJ whole genome shotgun (WGS) entry which is preliminary data.</text>
</comment>
<protein>
    <recommendedName>
        <fullName evidence="3">Opioid growth factor receptor (OGFr) conserved region</fullName>
    </recommendedName>
</protein>
<sequence>MSTGPIHAFLAGTGRDGARRTLADVVAFDDARIEGVHDFVQWCFPLSEASRAVPGAPVLGSEEADAIRADPIAQEGLRSALARMTEFYTRTDGWLRAYDHNHLRITRILAATRRLLGPDEAAAFHAFVTKRNEDAGSPVNADSLRYWGSALRDA</sequence>
<evidence type="ECO:0008006" key="3">
    <source>
        <dbReference type="Google" id="ProtNLM"/>
    </source>
</evidence>
<name>A0ABW3WX81_9HYPH</name>
<keyword evidence="2" id="KW-1185">Reference proteome</keyword>
<evidence type="ECO:0000313" key="1">
    <source>
        <dbReference type="EMBL" id="MFD1301415.1"/>
    </source>
</evidence>
<proteinExistence type="predicted"/>
<dbReference type="RefSeq" id="WP_238204942.1">
    <property type="nucleotide sequence ID" value="NZ_JBHTND010000007.1"/>
</dbReference>
<gene>
    <name evidence="1" type="ORF">ACFQ4G_07415</name>
</gene>
<accession>A0ABW3WX81</accession>
<dbReference type="EMBL" id="JBHTND010000007">
    <property type="protein sequence ID" value="MFD1301415.1"/>
    <property type="molecule type" value="Genomic_DNA"/>
</dbReference>